<dbReference type="NCBIfam" id="NF008088">
    <property type="entry name" value="PRK10828.1"/>
    <property type="match status" value="1"/>
</dbReference>
<dbReference type="Gene3D" id="3.40.109.10">
    <property type="entry name" value="NADH Oxidase"/>
    <property type="match status" value="1"/>
</dbReference>
<accession>A0ABV8CQK8</accession>
<dbReference type="PANTHER" id="PTHR43821:SF1">
    <property type="entry name" value="NAD(P)H NITROREDUCTASE YDJA-RELATED"/>
    <property type="match status" value="1"/>
</dbReference>
<comment type="caution">
    <text evidence="10">The sequence shown here is derived from an EMBL/GenBank/DDBJ whole genome shotgun (WGS) entry which is preliminary data.</text>
</comment>
<keyword evidence="3 8" id="KW-0285">Flavoprotein</keyword>
<dbReference type="PANTHER" id="PTHR43821">
    <property type="entry name" value="NAD(P)H NITROREDUCTASE YDJA-RELATED"/>
    <property type="match status" value="1"/>
</dbReference>
<evidence type="ECO:0000256" key="3">
    <source>
        <dbReference type="ARBA" id="ARBA00022630"/>
    </source>
</evidence>
<gene>
    <name evidence="10" type="ORF">ACFOSS_13570</name>
</gene>
<evidence type="ECO:0000256" key="4">
    <source>
        <dbReference type="ARBA" id="ARBA00022643"/>
    </source>
</evidence>
<dbReference type="InterPro" id="IPR026021">
    <property type="entry name" value="YdjA-like"/>
</dbReference>
<dbReference type="EMBL" id="JBHSAF010000014">
    <property type="protein sequence ID" value="MFC3914490.1"/>
    <property type="molecule type" value="Genomic_DNA"/>
</dbReference>
<dbReference type="RefSeq" id="WP_377153415.1">
    <property type="nucleotide sequence ID" value="NZ_JBHSAF010000014.1"/>
</dbReference>
<keyword evidence="7 8" id="KW-0520">NAD</keyword>
<proteinExistence type="inferred from homology"/>
<dbReference type="InterPro" id="IPR029479">
    <property type="entry name" value="Nitroreductase"/>
</dbReference>
<keyword evidence="6 8" id="KW-0560">Oxidoreductase</keyword>
<evidence type="ECO:0000256" key="7">
    <source>
        <dbReference type="ARBA" id="ARBA00023027"/>
    </source>
</evidence>
<reference evidence="11" key="1">
    <citation type="journal article" date="2019" name="Int. J. Syst. Evol. Microbiol.">
        <title>The Global Catalogue of Microorganisms (GCM) 10K type strain sequencing project: providing services to taxonomists for standard genome sequencing and annotation.</title>
        <authorList>
            <consortium name="The Broad Institute Genomics Platform"/>
            <consortium name="The Broad Institute Genome Sequencing Center for Infectious Disease"/>
            <person name="Wu L."/>
            <person name="Ma J."/>
        </authorList>
    </citation>
    <scope>NUCLEOTIDE SEQUENCE [LARGE SCALE GENOMIC DNA]</scope>
    <source>
        <strain evidence="11">CCUG 54939</strain>
    </source>
</reference>
<keyword evidence="4 8" id="KW-0288">FMN</keyword>
<dbReference type="Proteomes" id="UP001595692">
    <property type="component" value="Unassembled WGS sequence"/>
</dbReference>
<evidence type="ECO:0000313" key="10">
    <source>
        <dbReference type="EMBL" id="MFC3914490.1"/>
    </source>
</evidence>
<sequence>MDALTLLLQRQSVGQLSSPAPQGEVLQRILQAGLRAPDHGALHPWLFLIAEGEGRARLGNMLAEVATERNESAESVLKARQAPLRAPMVITVVAKAVAHPKVPLFEQQLSAGCAVMAMQMAAQAQGFGGIWRSGPLMFERSLHRALQLAEQDQIVGFLYLGTPSVDLRREPYADLAAHVRSL</sequence>
<dbReference type="PIRSF" id="PIRSF000232">
    <property type="entry name" value="YdjA"/>
    <property type="match status" value="1"/>
</dbReference>
<comment type="similarity">
    <text evidence="2 8">Belongs to the nitroreductase family.</text>
</comment>
<keyword evidence="5 8" id="KW-0521">NADP</keyword>
<feature type="domain" description="Nitroreductase" evidence="9">
    <location>
        <begin position="8"/>
        <end position="161"/>
    </location>
</feature>
<evidence type="ECO:0000256" key="6">
    <source>
        <dbReference type="ARBA" id="ARBA00023002"/>
    </source>
</evidence>
<dbReference type="CDD" id="cd02135">
    <property type="entry name" value="YdjA-like"/>
    <property type="match status" value="1"/>
</dbReference>
<dbReference type="EC" id="1.-.-.-" evidence="8"/>
<comment type="cofactor">
    <cofactor evidence="1 8">
        <name>FMN</name>
        <dbReference type="ChEBI" id="CHEBI:58210"/>
    </cofactor>
</comment>
<dbReference type="InterPro" id="IPR052530">
    <property type="entry name" value="NAD(P)H_nitroreductase"/>
</dbReference>
<protein>
    <recommendedName>
        <fullName evidence="8">Putative NAD(P)H nitroreductase</fullName>
        <ecNumber evidence="8">1.-.-.-</ecNumber>
    </recommendedName>
</protein>
<dbReference type="InterPro" id="IPR000415">
    <property type="entry name" value="Nitroreductase-like"/>
</dbReference>
<dbReference type="SUPFAM" id="SSF55469">
    <property type="entry name" value="FMN-dependent nitroreductase-like"/>
    <property type="match status" value="1"/>
</dbReference>
<organism evidence="10 11">
    <name type="scientific">Pseudaeromonas sharmana</name>
    <dbReference type="NCBI Taxonomy" id="328412"/>
    <lineage>
        <taxon>Bacteria</taxon>
        <taxon>Pseudomonadati</taxon>
        <taxon>Pseudomonadota</taxon>
        <taxon>Gammaproteobacteria</taxon>
        <taxon>Aeromonadales</taxon>
        <taxon>Aeromonadaceae</taxon>
        <taxon>Pseudaeromonas</taxon>
    </lineage>
</organism>
<evidence type="ECO:0000259" key="9">
    <source>
        <dbReference type="Pfam" id="PF00881"/>
    </source>
</evidence>
<name>A0ABV8CQK8_9GAMM</name>
<evidence type="ECO:0000256" key="8">
    <source>
        <dbReference type="PIRNR" id="PIRNR000232"/>
    </source>
</evidence>
<evidence type="ECO:0000256" key="2">
    <source>
        <dbReference type="ARBA" id="ARBA00007118"/>
    </source>
</evidence>
<keyword evidence="11" id="KW-1185">Reference proteome</keyword>
<evidence type="ECO:0000256" key="1">
    <source>
        <dbReference type="ARBA" id="ARBA00001917"/>
    </source>
</evidence>
<evidence type="ECO:0000313" key="11">
    <source>
        <dbReference type="Proteomes" id="UP001595692"/>
    </source>
</evidence>
<dbReference type="Pfam" id="PF00881">
    <property type="entry name" value="Nitroreductase"/>
    <property type="match status" value="1"/>
</dbReference>
<evidence type="ECO:0000256" key="5">
    <source>
        <dbReference type="ARBA" id="ARBA00022857"/>
    </source>
</evidence>